<evidence type="ECO:0000313" key="2">
    <source>
        <dbReference type="EMBL" id="MEM0575491.1"/>
    </source>
</evidence>
<accession>A0ABU9NJJ4</accession>
<comment type="caution">
    <text evidence="2">The sequence shown here is derived from an EMBL/GenBank/DDBJ whole genome shotgun (WGS) entry which is preliminary data.</text>
</comment>
<proteinExistence type="predicted"/>
<feature type="signal peptide" evidence="1">
    <location>
        <begin position="1"/>
        <end position="19"/>
    </location>
</feature>
<sequence>MLKPCLLLLLFLSFGFATKKTIVSERSTPKTIAIPKPFLPLTVEELTADTLVPIAVLKQKSKKFSEKYGLDFQGNCYDCDLANLKISRQKLVFTNVCDATQSVVLKVLFVKHISNQLIIGTPNSR</sequence>
<evidence type="ECO:0000313" key="3">
    <source>
        <dbReference type="Proteomes" id="UP001468798"/>
    </source>
</evidence>
<dbReference type="Proteomes" id="UP001468798">
    <property type="component" value="Unassembled WGS sequence"/>
</dbReference>
<keyword evidence="3" id="KW-1185">Reference proteome</keyword>
<reference evidence="2 3" key="1">
    <citation type="submission" date="2024-03" db="EMBL/GenBank/DDBJ databases">
        <title>Two novel species of the genus Flavobacterium exhibiting potentially degradation of complex polysaccharides.</title>
        <authorList>
            <person name="Lian X."/>
        </authorList>
    </citation>
    <scope>NUCLEOTIDE SEQUENCE [LARGE SCALE GENOMIC DNA]</scope>
    <source>
        <strain evidence="2 3">N6</strain>
    </source>
</reference>
<name>A0ABU9NJJ4_9FLAO</name>
<protein>
    <submittedName>
        <fullName evidence="2">Uncharacterized protein</fullName>
    </submittedName>
</protein>
<gene>
    <name evidence="2" type="ORF">WFZ86_03190</name>
</gene>
<dbReference type="RefSeq" id="WP_342690580.1">
    <property type="nucleotide sequence ID" value="NZ_JBCGDP010000002.1"/>
</dbReference>
<dbReference type="EMBL" id="JBCGDP010000002">
    <property type="protein sequence ID" value="MEM0575491.1"/>
    <property type="molecule type" value="Genomic_DNA"/>
</dbReference>
<feature type="chain" id="PRO_5045806377" evidence="1">
    <location>
        <begin position="20"/>
        <end position="125"/>
    </location>
</feature>
<evidence type="ECO:0000256" key="1">
    <source>
        <dbReference type="SAM" id="SignalP"/>
    </source>
</evidence>
<organism evidence="2 3">
    <name type="scientific">Flavobacterium polysaccharolyticum</name>
    <dbReference type="NCBI Taxonomy" id="3133148"/>
    <lineage>
        <taxon>Bacteria</taxon>
        <taxon>Pseudomonadati</taxon>
        <taxon>Bacteroidota</taxon>
        <taxon>Flavobacteriia</taxon>
        <taxon>Flavobacteriales</taxon>
        <taxon>Flavobacteriaceae</taxon>
        <taxon>Flavobacterium</taxon>
    </lineage>
</organism>
<keyword evidence="1" id="KW-0732">Signal</keyword>